<feature type="region of interest" description="Disordered" evidence="4">
    <location>
        <begin position="601"/>
        <end position="689"/>
    </location>
</feature>
<organism evidence="7 8">
    <name type="scientific">Porites lobata</name>
    <dbReference type="NCBI Taxonomy" id="104759"/>
    <lineage>
        <taxon>Eukaryota</taxon>
        <taxon>Metazoa</taxon>
        <taxon>Cnidaria</taxon>
        <taxon>Anthozoa</taxon>
        <taxon>Hexacorallia</taxon>
        <taxon>Scleractinia</taxon>
        <taxon>Fungiina</taxon>
        <taxon>Poritidae</taxon>
        <taxon>Porites</taxon>
    </lineage>
</organism>
<evidence type="ECO:0000256" key="3">
    <source>
        <dbReference type="PROSITE-ProRule" id="PRU01005"/>
    </source>
</evidence>
<feature type="compositionally biased region" description="Low complexity" evidence="4">
    <location>
        <begin position="947"/>
        <end position="981"/>
    </location>
</feature>
<feature type="compositionally biased region" description="Polar residues" evidence="4">
    <location>
        <begin position="912"/>
        <end position="946"/>
    </location>
</feature>
<evidence type="ECO:0000313" key="7">
    <source>
        <dbReference type="EMBL" id="CAH3124901.1"/>
    </source>
</evidence>
<dbReference type="PROSITE" id="PS51670">
    <property type="entry name" value="SHKT"/>
    <property type="match status" value="1"/>
</dbReference>
<feature type="domain" description="ShKT" evidence="6">
    <location>
        <begin position="445"/>
        <end position="475"/>
    </location>
</feature>
<comment type="caution">
    <text evidence="3">Lacks conserved residue(s) required for the propagation of feature annotation.</text>
</comment>
<feature type="disulfide bond" evidence="3">
    <location>
        <begin position="459"/>
        <end position="472"/>
    </location>
</feature>
<dbReference type="EMBL" id="CALNXK010000040">
    <property type="protein sequence ID" value="CAH3124901.1"/>
    <property type="molecule type" value="Genomic_DNA"/>
</dbReference>
<feature type="compositionally biased region" description="Basic and acidic residues" evidence="4">
    <location>
        <begin position="616"/>
        <end position="630"/>
    </location>
</feature>
<feature type="compositionally biased region" description="Low complexity" evidence="4">
    <location>
        <begin position="194"/>
        <end position="238"/>
    </location>
</feature>
<dbReference type="PANTHER" id="PTHR21712:SF29">
    <property type="entry name" value="PRE-RRNA-PROCESSING PROTEIN FHL1"/>
    <property type="match status" value="1"/>
</dbReference>
<feature type="region of interest" description="Disordered" evidence="4">
    <location>
        <begin position="276"/>
        <end position="327"/>
    </location>
</feature>
<feature type="region of interest" description="Disordered" evidence="4">
    <location>
        <begin position="107"/>
        <end position="147"/>
    </location>
</feature>
<dbReference type="PANTHER" id="PTHR21712">
    <property type="entry name" value="PRE-RRNA-PROCESSING PROTEIN FHL1"/>
    <property type="match status" value="1"/>
</dbReference>
<feature type="compositionally biased region" description="Basic residues" evidence="4">
    <location>
        <begin position="112"/>
        <end position="126"/>
    </location>
</feature>
<proteinExistence type="predicted"/>
<comment type="caution">
    <text evidence="7">The sequence shown here is derived from an EMBL/GenBank/DDBJ whole genome shotgun (WGS) entry which is preliminary data.</text>
</comment>
<feature type="compositionally biased region" description="Polar residues" evidence="4">
    <location>
        <begin position="312"/>
        <end position="323"/>
    </location>
</feature>
<feature type="compositionally biased region" description="Low complexity" evidence="4">
    <location>
        <begin position="647"/>
        <end position="689"/>
    </location>
</feature>
<accession>A0ABN8P0Z5</accession>
<evidence type="ECO:0000313" key="8">
    <source>
        <dbReference type="Proteomes" id="UP001159405"/>
    </source>
</evidence>
<dbReference type="Proteomes" id="UP001159405">
    <property type="component" value="Unassembled WGS sequence"/>
</dbReference>
<feature type="signal peptide" evidence="5">
    <location>
        <begin position="1"/>
        <end position="28"/>
    </location>
</feature>
<evidence type="ECO:0000256" key="2">
    <source>
        <dbReference type="ARBA" id="ARBA00023242"/>
    </source>
</evidence>
<feature type="region of interest" description="Disordered" evidence="4">
    <location>
        <begin position="190"/>
        <end position="238"/>
    </location>
</feature>
<evidence type="ECO:0000256" key="4">
    <source>
        <dbReference type="SAM" id="MobiDB-lite"/>
    </source>
</evidence>
<name>A0ABN8P0Z5_9CNID</name>
<evidence type="ECO:0000259" key="6">
    <source>
        <dbReference type="PROSITE" id="PS51670"/>
    </source>
</evidence>
<protein>
    <recommendedName>
        <fullName evidence="6">ShKT domain-containing protein</fullName>
    </recommendedName>
</protein>
<evidence type="ECO:0000256" key="5">
    <source>
        <dbReference type="SAM" id="SignalP"/>
    </source>
</evidence>
<keyword evidence="8" id="KW-1185">Reference proteome</keyword>
<feature type="region of interest" description="Disordered" evidence="4">
    <location>
        <begin position="912"/>
        <end position="987"/>
    </location>
</feature>
<dbReference type="InterPro" id="IPR045178">
    <property type="entry name" value="Fhl1/FHA1"/>
</dbReference>
<reference evidence="7 8" key="1">
    <citation type="submission" date="2022-05" db="EMBL/GenBank/DDBJ databases">
        <authorList>
            <consortium name="Genoscope - CEA"/>
            <person name="William W."/>
        </authorList>
    </citation>
    <scope>NUCLEOTIDE SEQUENCE [LARGE SCALE GENOMIC DNA]</scope>
</reference>
<sequence>MKLTRSGYGFKALLVLLFLEIQYGVIEAKAIKTSKHDVHKSGSKKNNAPKGDFCVDHSYCPKYSDWDCASHWVQLNCPRMCRLCEYEGPDLMQLPAVLYIKKGDKKHGISGQRKHKSKHTSKHKVINKRDETPGGRRDVVFLSNPYDYQPTERPPTTSYTLFNYKSNYRNWQFLFPEEHPVYLKYADKSADPNQQASAQQQTGASTDAAGMPAAPAYGASPAAQPAAPASPAKAQPVVPAAPATTQSAAPAAPVAPASAQAAALAPAASSVPQTDASAAAAPAAPPAATVPQAEQTAAAVEQPVAQAAESWAGNQSVDTNRSQEFPPAAGNQTIELLNQTVTVANNTQEPGYGFQPDVANETQSNETVLMGAYAGNNTENQTVATGSLDVTSTGQSFTQDVTVDSDGAVYTPWTCCRKVPRPKDCKPCPEMPKAPPMPYVFNVYCDDLYKDCGYGYSNCNDSWWQMNCPATCNLCKAKDKKESAPKTKEIMPSEVKDLDTSELQSDLIAPVASDKPLVAKYTLRVKPKLVNGVPQMQEIRIMPPNKTTTSAFVKPLMVLKQNITKPMIENIEIDVPKKGAKYSRKPSVEVIEGDHKETLDVTRGKAIVEDAAAQRSDTKAGEPEEVKPLEDTQAPKVASDSQNSTVTQSNATTSAEQTSATQASSAQTQSASTAQTADQTSANTQSSSATQTAAYANANSCSDDSRCTTYLENQCSDAWLRRNCKRKCKLLVREYACILTEADVNATASDLTNATAKPSHDPPELSEFQSDLVAPASGTKPLQAKYTIRVKPKLKDGVPQIQEIRIMPPKSNATTAFVKPLMVLKQNVTRPMIENIEIDVPEKGKKFSSKPSVEVIEGDHKELLEVNKGEATVENPAQKSETTLQGIVARHTYQRMHTCGKERSARAYFPSNSLNATDSLTSQNATTPSTSPNATVSSTSQDAPANSSTTSTQTAAVSQSTNIQTTTQTQAFSSTSESAPAVAPPEAPSAASVAAPVASSSVAASSTEASPAPAAASAVASSPAAPASAAVAPAAASSSSAASPAPAAASDVASYAASPASAAVAPAAAPAVPAASVSAATAPAEASAAVADPSCSDDTRCVVYPGDRCGEQWLQTNCRLKCKLCSK</sequence>
<dbReference type="InterPro" id="IPR003582">
    <property type="entry name" value="ShKT_dom"/>
</dbReference>
<keyword evidence="5" id="KW-0732">Signal</keyword>
<evidence type="ECO:0000256" key="1">
    <source>
        <dbReference type="ARBA" id="ARBA00022656"/>
    </source>
</evidence>
<feature type="compositionally biased region" description="Basic and acidic residues" evidence="4">
    <location>
        <begin position="127"/>
        <end position="139"/>
    </location>
</feature>
<keyword evidence="1" id="KW-0800">Toxin</keyword>
<feature type="compositionally biased region" description="Low complexity" evidence="4">
    <location>
        <begin position="276"/>
        <end position="310"/>
    </location>
</feature>
<keyword evidence="3" id="KW-1015">Disulfide bond</keyword>
<feature type="chain" id="PRO_5046609238" description="ShKT domain-containing protein" evidence="5">
    <location>
        <begin position="29"/>
        <end position="1127"/>
    </location>
</feature>
<keyword evidence="2" id="KW-0539">Nucleus</keyword>
<gene>
    <name evidence="7" type="ORF">PLOB_00031465</name>
</gene>